<feature type="domain" description="Rhodanese" evidence="1">
    <location>
        <begin position="281"/>
        <end position="366"/>
    </location>
</feature>
<dbReference type="CDD" id="cd00757">
    <property type="entry name" value="ThiF_MoeB_HesA_family"/>
    <property type="match status" value="1"/>
</dbReference>
<keyword evidence="3" id="KW-1185">Reference proteome</keyword>
<dbReference type="Pfam" id="PF00899">
    <property type="entry name" value="ThiF"/>
    <property type="match status" value="1"/>
</dbReference>
<dbReference type="SUPFAM" id="SSF52821">
    <property type="entry name" value="Rhodanese/Cell cycle control phosphatase"/>
    <property type="match status" value="1"/>
</dbReference>
<dbReference type="SMART" id="SM00450">
    <property type="entry name" value="RHOD"/>
    <property type="match status" value="1"/>
</dbReference>
<reference evidence="2 3" key="1">
    <citation type="submission" date="2023-06" db="EMBL/GenBank/DDBJ databases">
        <title>Rock-solubilizing bacteria, Microbacterium invictum, promotes re-establishment of vegetation in rocky wasteland by accelerating rock bio-weathering and reshaping soil bacterial community.</title>
        <authorList>
            <person name="Liu C."/>
        </authorList>
    </citation>
    <scope>NUCLEOTIDE SEQUENCE [LARGE SCALE GENOMIC DNA]</scope>
    <source>
        <strain evidence="2 3">X-18</strain>
    </source>
</reference>
<dbReference type="EMBL" id="CP139779">
    <property type="protein sequence ID" value="WQB71409.1"/>
    <property type="molecule type" value="Genomic_DNA"/>
</dbReference>
<evidence type="ECO:0000313" key="2">
    <source>
        <dbReference type="EMBL" id="WQB71409.1"/>
    </source>
</evidence>
<proteinExistence type="predicted"/>
<dbReference type="CDD" id="cd00158">
    <property type="entry name" value="RHOD"/>
    <property type="match status" value="1"/>
</dbReference>
<dbReference type="SUPFAM" id="SSF69572">
    <property type="entry name" value="Activating enzymes of the ubiquitin-like proteins"/>
    <property type="match status" value="1"/>
</dbReference>
<dbReference type="PANTHER" id="PTHR10953">
    <property type="entry name" value="UBIQUITIN-ACTIVATING ENZYME E1"/>
    <property type="match status" value="1"/>
</dbReference>
<dbReference type="Gene3D" id="3.40.50.720">
    <property type="entry name" value="NAD(P)-binding Rossmann-like Domain"/>
    <property type="match status" value="1"/>
</dbReference>
<dbReference type="InterPro" id="IPR001763">
    <property type="entry name" value="Rhodanese-like_dom"/>
</dbReference>
<accession>A0ABZ0VDT7</accession>
<dbReference type="InterPro" id="IPR045886">
    <property type="entry name" value="ThiF/MoeB/HesA"/>
</dbReference>
<protein>
    <submittedName>
        <fullName evidence="2">HesA/MoeB/ThiF family protein</fullName>
    </submittedName>
</protein>
<evidence type="ECO:0000313" key="3">
    <source>
        <dbReference type="Proteomes" id="UP001324533"/>
    </source>
</evidence>
<dbReference type="InterPro" id="IPR035985">
    <property type="entry name" value="Ubiquitin-activating_enz"/>
</dbReference>
<dbReference type="PROSITE" id="PS50206">
    <property type="entry name" value="RHODANESE_3"/>
    <property type="match status" value="1"/>
</dbReference>
<name>A0ABZ0VDT7_9MICO</name>
<dbReference type="RefSeq" id="WP_322411525.1">
    <property type="nucleotide sequence ID" value="NZ_CP139779.1"/>
</dbReference>
<sequence length="377" mass="38572">MPLPPLVDPAPSLDAAEQERTLRHAVLPGLGEFGQRRLAAAHVAVIGAGGLGSPVILALAAAGVGTLTVIDDDVVELSNLQRQVLHRIDDLGRPKTDSAERIARDLSPTTEVRARRERLTADTAAELLRGADLVVDGSDSFVTREAVADATETLGIPLVWGALQGAAAQVTVFWATPPEGAPQVVLDDLYPTGSAHDAPSCAEAGVLGPLCLQVGGLLATEAVKLIAGVGEPLLGRILVIDAWAGAVREVPLAAARRSAPAATVPVSGVPEIAPAQLGARLEDGAALLDVREPWETDRGVIPGSILRPLAEVLADPGALAGSVVVVCQAGGRARRAAEALRARGVDAAVLAGGYSAWLAVTEPRAAAHAEARAEARA</sequence>
<dbReference type="Pfam" id="PF00581">
    <property type="entry name" value="Rhodanese"/>
    <property type="match status" value="1"/>
</dbReference>
<dbReference type="Gene3D" id="3.40.250.10">
    <property type="entry name" value="Rhodanese-like domain"/>
    <property type="match status" value="1"/>
</dbReference>
<dbReference type="InterPro" id="IPR000594">
    <property type="entry name" value="ThiF_NAD_FAD-bd"/>
</dbReference>
<dbReference type="InterPro" id="IPR036873">
    <property type="entry name" value="Rhodanese-like_dom_sf"/>
</dbReference>
<dbReference type="Proteomes" id="UP001324533">
    <property type="component" value="Chromosome"/>
</dbReference>
<dbReference type="PANTHER" id="PTHR10953:SF102">
    <property type="entry name" value="ADENYLYLTRANSFERASE AND SULFURTRANSFERASE MOCS3"/>
    <property type="match status" value="1"/>
</dbReference>
<organism evidence="2 3">
    <name type="scientific">Microbacterium invictum</name>
    <dbReference type="NCBI Taxonomy" id="515415"/>
    <lineage>
        <taxon>Bacteria</taxon>
        <taxon>Bacillati</taxon>
        <taxon>Actinomycetota</taxon>
        <taxon>Actinomycetes</taxon>
        <taxon>Micrococcales</taxon>
        <taxon>Microbacteriaceae</taxon>
        <taxon>Microbacterium</taxon>
    </lineage>
</organism>
<gene>
    <name evidence="2" type="ORF">T9R20_05455</name>
</gene>
<evidence type="ECO:0000259" key="1">
    <source>
        <dbReference type="PROSITE" id="PS50206"/>
    </source>
</evidence>